<dbReference type="InterPro" id="IPR012336">
    <property type="entry name" value="Thioredoxin-like_fold"/>
</dbReference>
<keyword evidence="3" id="KW-0732">Signal</keyword>
<evidence type="ECO:0000259" key="7">
    <source>
        <dbReference type="PROSITE" id="PS51352"/>
    </source>
</evidence>
<evidence type="ECO:0000313" key="8">
    <source>
        <dbReference type="EMBL" id="KRR07287.1"/>
    </source>
</evidence>
<organism evidence="8 9">
    <name type="scientific">Bradyrhizobium jicamae</name>
    <dbReference type="NCBI Taxonomy" id="280332"/>
    <lineage>
        <taxon>Bacteria</taxon>
        <taxon>Pseudomonadati</taxon>
        <taxon>Pseudomonadota</taxon>
        <taxon>Alphaproteobacteria</taxon>
        <taxon>Hyphomicrobiales</taxon>
        <taxon>Nitrobacteraceae</taxon>
        <taxon>Bradyrhizobium</taxon>
    </lineage>
</organism>
<dbReference type="EMBL" id="LLXZ01000102">
    <property type="protein sequence ID" value="KRR07287.1"/>
    <property type="molecule type" value="Genomic_DNA"/>
</dbReference>
<comment type="caution">
    <text evidence="8">The sequence shown here is derived from an EMBL/GenBank/DDBJ whole genome shotgun (WGS) entry which is preliminary data.</text>
</comment>
<dbReference type="PANTHER" id="PTHR13887">
    <property type="entry name" value="GLUTATHIONE S-TRANSFERASE KAPPA"/>
    <property type="match status" value="1"/>
</dbReference>
<keyword evidence="4" id="KW-0560">Oxidoreductase</keyword>
<dbReference type="Proteomes" id="UP000050863">
    <property type="component" value="Unassembled WGS sequence"/>
</dbReference>
<sequence>MANLKTPINKSDHIRGPAHAAISLVEYGDYQCPFCASACAVVDQLESYFEGKMRFVFRHFPLTEVHPYAEVAAESAEFAGTAGVFWEMHDALFRNQAILSVPTIMLIAEKLRLPETMMRLALETGQFRSKVRNDFMGGVRSGVNGTPTFFINGVRHEGPFDFASLASAIQSRLAADSHA</sequence>
<comment type="similarity">
    <text evidence="2">Belongs to the thioredoxin family. DsbA subfamily.</text>
</comment>
<evidence type="ECO:0000256" key="3">
    <source>
        <dbReference type="ARBA" id="ARBA00022729"/>
    </source>
</evidence>
<dbReference type="SUPFAM" id="SSF52833">
    <property type="entry name" value="Thioredoxin-like"/>
    <property type="match status" value="1"/>
</dbReference>
<gene>
    <name evidence="8" type="ORF">CQ12_00375</name>
</gene>
<dbReference type="GO" id="GO:0016491">
    <property type="term" value="F:oxidoreductase activity"/>
    <property type="evidence" value="ECO:0007669"/>
    <property type="project" value="UniProtKB-KW"/>
</dbReference>
<comment type="function">
    <text evidence="1">May be required for disulfide bond formation in some proteins.</text>
</comment>
<dbReference type="Pfam" id="PF13462">
    <property type="entry name" value="Thioredoxin_4"/>
    <property type="match status" value="1"/>
</dbReference>
<accession>A0A0R3LHK9</accession>
<keyword evidence="5" id="KW-1015">Disulfide bond</keyword>
<dbReference type="RefSeq" id="WP_057836303.1">
    <property type="nucleotide sequence ID" value="NZ_LLXZ01000102.1"/>
</dbReference>
<reference evidence="8 9" key="1">
    <citation type="submission" date="2014-03" db="EMBL/GenBank/DDBJ databases">
        <title>Bradyrhizobium valentinum sp. nov., isolated from effective nodules of Lupinus mariae-josephae, a lupine endemic of basic-lime soils in Eastern Spain.</title>
        <authorList>
            <person name="Duran D."/>
            <person name="Rey L."/>
            <person name="Navarro A."/>
            <person name="Busquets A."/>
            <person name="Imperial J."/>
            <person name="Ruiz-Argueso T."/>
        </authorList>
    </citation>
    <scope>NUCLEOTIDE SEQUENCE [LARGE SCALE GENOMIC DNA]</scope>
    <source>
        <strain evidence="8 9">PAC68</strain>
    </source>
</reference>
<evidence type="ECO:0000256" key="1">
    <source>
        <dbReference type="ARBA" id="ARBA00003565"/>
    </source>
</evidence>
<dbReference type="PANTHER" id="PTHR13887:SF14">
    <property type="entry name" value="DISULFIDE BOND FORMATION PROTEIN D"/>
    <property type="match status" value="1"/>
</dbReference>
<keyword evidence="9" id="KW-1185">Reference proteome</keyword>
<keyword evidence="6" id="KW-0676">Redox-active center</keyword>
<evidence type="ECO:0000256" key="4">
    <source>
        <dbReference type="ARBA" id="ARBA00023002"/>
    </source>
</evidence>
<dbReference type="OrthoDB" id="9808135at2"/>
<proteinExistence type="inferred from homology"/>
<dbReference type="Gene3D" id="3.40.30.10">
    <property type="entry name" value="Glutaredoxin"/>
    <property type="match status" value="1"/>
</dbReference>
<dbReference type="InterPro" id="IPR013766">
    <property type="entry name" value="Thioredoxin_domain"/>
</dbReference>
<feature type="domain" description="Thioredoxin" evidence="7">
    <location>
        <begin position="1"/>
        <end position="174"/>
    </location>
</feature>
<dbReference type="STRING" id="280332.CQ12_00375"/>
<dbReference type="AlphaFoldDB" id="A0A0R3LHK9"/>
<protein>
    <submittedName>
        <fullName evidence="8">Disulfide bond formation protein DsbA</fullName>
    </submittedName>
</protein>
<evidence type="ECO:0000256" key="5">
    <source>
        <dbReference type="ARBA" id="ARBA00023157"/>
    </source>
</evidence>
<evidence type="ECO:0000256" key="6">
    <source>
        <dbReference type="ARBA" id="ARBA00023284"/>
    </source>
</evidence>
<evidence type="ECO:0000313" key="9">
    <source>
        <dbReference type="Proteomes" id="UP000050863"/>
    </source>
</evidence>
<dbReference type="InterPro" id="IPR036249">
    <property type="entry name" value="Thioredoxin-like_sf"/>
</dbReference>
<dbReference type="PROSITE" id="PS51352">
    <property type="entry name" value="THIOREDOXIN_2"/>
    <property type="match status" value="1"/>
</dbReference>
<evidence type="ECO:0000256" key="2">
    <source>
        <dbReference type="ARBA" id="ARBA00005791"/>
    </source>
</evidence>
<name>A0A0R3LHK9_9BRAD</name>